<name>A0A075HAY9_9EURY</name>
<dbReference type="InterPro" id="IPR050571">
    <property type="entry name" value="Class-IV_PLP-Dep_Aminotrnsfr"/>
</dbReference>
<comment type="similarity">
    <text evidence="1">Belongs to the class-IV pyridoxal-phosphate-dependent aminotransferase family.</text>
</comment>
<dbReference type="SUPFAM" id="SSF52540">
    <property type="entry name" value="P-loop containing nucleoside triphosphate hydrolases"/>
    <property type="match status" value="1"/>
</dbReference>
<reference evidence="2" key="1">
    <citation type="journal article" date="2014" name="Genome Biol. Evol.">
        <title>Pangenome evidence for extensive interdomain horizontal transfer affecting lineage core and shell genes in uncultured planktonic thaumarchaeota and euryarchaeota.</title>
        <authorList>
            <person name="Deschamps P."/>
            <person name="Zivanovic Y."/>
            <person name="Moreira D."/>
            <person name="Rodriguez-Valera F."/>
            <person name="Lopez-Garcia P."/>
        </authorList>
    </citation>
    <scope>NUCLEOTIDE SEQUENCE</scope>
</reference>
<keyword evidence="2" id="KW-0808">Transferase</keyword>
<dbReference type="PANTHER" id="PTHR42743:SF11">
    <property type="entry name" value="AMINODEOXYCHORISMATE LYASE"/>
    <property type="match status" value="1"/>
</dbReference>
<dbReference type="GO" id="GO:0008483">
    <property type="term" value="F:transaminase activity"/>
    <property type="evidence" value="ECO:0007669"/>
    <property type="project" value="UniProtKB-KW"/>
</dbReference>
<dbReference type="Pfam" id="PF19798">
    <property type="entry name" value="Sulfotransfer_5"/>
    <property type="match status" value="1"/>
</dbReference>
<dbReference type="AlphaFoldDB" id="A0A075HAY9"/>
<dbReference type="InterPro" id="IPR027417">
    <property type="entry name" value="P-loop_NTPase"/>
</dbReference>
<evidence type="ECO:0000256" key="1">
    <source>
        <dbReference type="ARBA" id="ARBA00009320"/>
    </source>
</evidence>
<accession>A0A075HAY9</accession>
<keyword evidence="2" id="KW-0032">Aminotransferase</keyword>
<proteinExistence type="inferred from homology"/>
<dbReference type="Gene3D" id="3.40.50.300">
    <property type="entry name" value="P-loop containing nucleotide triphosphate hydrolases"/>
    <property type="match status" value="1"/>
</dbReference>
<dbReference type="GO" id="GO:0019752">
    <property type="term" value="P:carboxylic acid metabolic process"/>
    <property type="evidence" value="ECO:0007669"/>
    <property type="project" value="TreeGrafter"/>
</dbReference>
<sequence>MAVDLRETKHIAMWSGPRNISTAMMYSFDSRSDTYCSDEPLYAHYLAATGIQHPGASEIIENDETDWQAVVHNLGKNSADGSKIWYQKHMCHHITEGMELDWINSMTTCFLIRDPREVLLSLAKKTDVIDAWATGLPQQTRLVERVKESGVNPLIVDSRDILQDPNVMLPKLCHALHIPYDSDMLSWQSGPKQCDGIWAKHWYDAVWESTEFAEYRAREGELSSAHQAIYYEVRPIYDELYNLRLV</sequence>
<dbReference type="PANTHER" id="PTHR42743">
    <property type="entry name" value="AMINO-ACID AMINOTRANSFERASE"/>
    <property type="match status" value="1"/>
</dbReference>
<dbReference type="EMBL" id="KF900981">
    <property type="protein sequence ID" value="AIF13716.1"/>
    <property type="molecule type" value="Genomic_DNA"/>
</dbReference>
<protein>
    <submittedName>
        <fullName evidence="2">Branched chain aminotransferase BCAT1, pyridoxal phosphate enzymes type IV superfamily</fullName>
    </submittedName>
</protein>
<evidence type="ECO:0000313" key="2">
    <source>
        <dbReference type="EMBL" id="AIF13716.1"/>
    </source>
</evidence>
<organism evidence="2">
    <name type="scientific">uncultured marine group II/III euryarchaeote KM3_63_E12</name>
    <dbReference type="NCBI Taxonomy" id="1456477"/>
    <lineage>
        <taxon>Archaea</taxon>
        <taxon>Methanobacteriati</taxon>
        <taxon>Methanobacteriota</taxon>
        <taxon>environmental samples</taxon>
    </lineage>
</organism>